<name>A0A381QAA4_9ZZZZ</name>
<dbReference type="Gene3D" id="3.40.1030.10">
    <property type="entry name" value="Nucleoside phosphorylase/phosphoribosyltransferase catalytic domain"/>
    <property type="match status" value="1"/>
</dbReference>
<dbReference type="GO" id="GO:0005829">
    <property type="term" value="C:cytosol"/>
    <property type="evidence" value="ECO:0007669"/>
    <property type="project" value="TreeGrafter"/>
</dbReference>
<accession>A0A381QAA4</accession>
<evidence type="ECO:0008006" key="6">
    <source>
        <dbReference type="Google" id="ProtNLM"/>
    </source>
</evidence>
<dbReference type="InterPro" id="IPR005940">
    <property type="entry name" value="Anthranilate_Pribosyl_Tfrase"/>
</dbReference>
<dbReference type="Pfam" id="PF02885">
    <property type="entry name" value="Glycos_trans_3N"/>
    <property type="match status" value="1"/>
</dbReference>
<sequence>VTNDENAAESQETLEAHGGWSTVLSDLVAGVDLTPSASRAALGAILRGEATDAQVAGFIIALGMKGGSVLELTGLVEAMMDAAAPLELPDGTIDIVGSGGAPSRRKHALSVSTMAGIVASAAGAVVCKHGSVAASSSSGSFDTLTALGLAIDLDGDGVARCVEEIGLGFAFAKTFHPAMRFVGPVRSELGVPTTFNFLGPLSHPGGVRRQVVGVSDPTMAPRVAGVLAARGSEHALVVHGGDRLDEITTTDVTRIYEVRDGEVVGDTEFDPESVGVRRVNRAEIQGGTPEENVRIMHELFSGADKGPRADIIAVNAAAGLLVAGIVDDFGSGVDAAKDAMADGRAAAQIEAVVDLSNEIAS</sequence>
<dbReference type="HAMAP" id="MF_00211">
    <property type="entry name" value="TrpD"/>
    <property type="match status" value="1"/>
</dbReference>
<evidence type="ECO:0000313" key="5">
    <source>
        <dbReference type="EMBL" id="SUZ75918.1"/>
    </source>
</evidence>
<reference evidence="5" key="1">
    <citation type="submission" date="2018-05" db="EMBL/GenBank/DDBJ databases">
        <authorList>
            <person name="Lanie J.A."/>
            <person name="Ng W.-L."/>
            <person name="Kazmierczak K.M."/>
            <person name="Andrzejewski T.M."/>
            <person name="Davidsen T.M."/>
            <person name="Wayne K.J."/>
            <person name="Tettelin H."/>
            <person name="Glass J.I."/>
            <person name="Rusch D."/>
            <person name="Podicherti R."/>
            <person name="Tsui H.-C.T."/>
            <person name="Winkler M.E."/>
        </authorList>
    </citation>
    <scope>NUCLEOTIDE SEQUENCE</scope>
</reference>
<keyword evidence="2" id="KW-0808">Transferase</keyword>
<evidence type="ECO:0000259" key="3">
    <source>
        <dbReference type="Pfam" id="PF00591"/>
    </source>
</evidence>
<feature type="domain" description="Glycosyl transferase family 3 N-terminal" evidence="4">
    <location>
        <begin position="23"/>
        <end position="83"/>
    </location>
</feature>
<dbReference type="InterPro" id="IPR017459">
    <property type="entry name" value="Glycosyl_Trfase_fam3_N_dom"/>
</dbReference>
<proteinExistence type="inferred from homology"/>
<feature type="non-terminal residue" evidence="5">
    <location>
        <position position="1"/>
    </location>
</feature>
<dbReference type="GO" id="GO:0004048">
    <property type="term" value="F:anthranilate phosphoribosyltransferase activity"/>
    <property type="evidence" value="ECO:0007669"/>
    <property type="project" value="InterPro"/>
</dbReference>
<dbReference type="PANTHER" id="PTHR43285">
    <property type="entry name" value="ANTHRANILATE PHOSPHORIBOSYLTRANSFERASE"/>
    <property type="match status" value="1"/>
</dbReference>
<dbReference type="SUPFAM" id="SSF52418">
    <property type="entry name" value="Nucleoside phosphorylase/phosphoribosyltransferase catalytic domain"/>
    <property type="match status" value="1"/>
</dbReference>
<protein>
    <recommendedName>
        <fullName evidence="6">Glycosyl transferase family 3 domain-containing protein</fullName>
    </recommendedName>
</protein>
<dbReference type="Pfam" id="PF00591">
    <property type="entry name" value="Glycos_transf_3"/>
    <property type="match status" value="1"/>
</dbReference>
<evidence type="ECO:0000259" key="4">
    <source>
        <dbReference type="Pfam" id="PF02885"/>
    </source>
</evidence>
<dbReference type="NCBIfam" id="TIGR01245">
    <property type="entry name" value="trpD"/>
    <property type="match status" value="1"/>
</dbReference>
<dbReference type="Gene3D" id="1.20.970.10">
    <property type="entry name" value="Transferase, Pyrimidine Nucleoside Phosphorylase, Chain C"/>
    <property type="match status" value="1"/>
</dbReference>
<dbReference type="InterPro" id="IPR036320">
    <property type="entry name" value="Glycosyl_Trfase_fam3_N_dom_sf"/>
</dbReference>
<feature type="domain" description="Glycosyl transferase family 3" evidence="3">
    <location>
        <begin position="92"/>
        <end position="345"/>
    </location>
</feature>
<dbReference type="PANTHER" id="PTHR43285:SF2">
    <property type="entry name" value="ANTHRANILATE PHOSPHORIBOSYLTRANSFERASE"/>
    <property type="match status" value="1"/>
</dbReference>
<dbReference type="AlphaFoldDB" id="A0A381QAA4"/>
<evidence type="ECO:0000256" key="2">
    <source>
        <dbReference type="ARBA" id="ARBA00022679"/>
    </source>
</evidence>
<gene>
    <name evidence="5" type="ORF">METZ01_LOCUS28772</name>
</gene>
<dbReference type="InterPro" id="IPR000312">
    <property type="entry name" value="Glycosyl_Trfase_fam3"/>
</dbReference>
<evidence type="ECO:0000256" key="1">
    <source>
        <dbReference type="ARBA" id="ARBA00022676"/>
    </source>
</evidence>
<dbReference type="GO" id="GO:0000162">
    <property type="term" value="P:L-tryptophan biosynthetic process"/>
    <property type="evidence" value="ECO:0007669"/>
    <property type="project" value="InterPro"/>
</dbReference>
<organism evidence="5">
    <name type="scientific">marine metagenome</name>
    <dbReference type="NCBI Taxonomy" id="408172"/>
    <lineage>
        <taxon>unclassified sequences</taxon>
        <taxon>metagenomes</taxon>
        <taxon>ecological metagenomes</taxon>
    </lineage>
</organism>
<keyword evidence="1" id="KW-0328">Glycosyltransferase</keyword>
<dbReference type="SUPFAM" id="SSF47648">
    <property type="entry name" value="Nucleoside phosphorylase/phosphoribosyltransferase N-terminal domain"/>
    <property type="match status" value="1"/>
</dbReference>
<dbReference type="EMBL" id="UINC01001261">
    <property type="protein sequence ID" value="SUZ75918.1"/>
    <property type="molecule type" value="Genomic_DNA"/>
</dbReference>
<dbReference type="InterPro" id="IPR035902">
    <property type="entry name" value="Nuc_phospho_transferase"/>
</dbReference>